<evidence type="ECO:0000313" key="3">
    <source>
        <dbReference type="Proteomes" id="UP001178508"/>
    </source>
</evidence>
<dbReference type="EMBL" id="OY660865">
    <property type="protein sequence ID" value="CAJ1051060.1"/>
    <property type="molecule type" value="Genomic_DNA"/>
</dbReference>
<keyword evidence="3" id="KW-1185">Reference proteome</keyword>
<feature type="compositionally biased region" description="Basic and acidic residues" evidence="1">
    <location>
        <begin position="28"/>
        <end position="44"/>
    </location>
</feature>
<reference evidence="2" key="1">
    <citation type="submission" date="2023-08" db="EMBL/GenBank/DDBJ databases">
        <authorList>
            <person name="Alioto T."/>
            <person name="Alioto T."/>
            <person name="Gomez Garrido J."/>
        </authorList>
    </citation>
    <scope>NUCLEOTIDE SEQUENCE</scope>
</reference>
<organism evidence="2 3">
    <name type="scientific">Xyrichtys novacula</name>
    <name type="common">Pearly razorfish</name>
    <name type="synonym">Hemipteronotus novacula</name>
    <dbReference type="NCBI Taxonomy" id="13765"/>
    <lineage>
        <taxon>Eukaryota</taxon>
        <taxon>Metazoa</taxon>
        <taxon>Chordata</taxon>
        <taxon>Craniata</taxon>
        <taxon>Vertebrata</taxon>
        <taxon>Euteleostomi</taxon>
        <taxon>Actinopterygii</taxon>
        <taxon>Neopterygii</taxon>
        <taxon>Teleostei</taxon>
        <taxon>Neoteleostei</taxon>
        <taxon>Acanthomorphata</taxon>
        <taxon>Eupercaria</taxon>
        <taxon>Labriformes</taxon>
        <taxon>Labridae</taxon>
        <taxon>Xyrichtys</taxon>
    </lineage>
</organism>
<sequence length="106" mass="12449">MGRKLRTTVPVLPSCLNSKWPNVKALRKKEQREREKQQKWFNDRHRARNMASLNPGDRVWVTDMKEKGTVTAGADTTRSYIIDTLQRESAAQLKSSRHLAWGWRWT</sequence>
<dbReference type="AlphaFoldDB" id="A0AAV1EQS0"/>
<name>A0AAV1EQS0_XYRNO</name>
<feature type="region of interest" description="Disordered" evidence="1">
    <location>
        <begin position="28"/>
        <end position="54"/>
    </location>
</feature>
<gene>
    <name evidence="2" type="ORF">XNOV1_A018668</name>
</gene>
<accession>A0AAV1EQS0</accession>
<evidence type="ECO:0000313" key="2">
    <source>
        <dbReference type="EMBL" id="CAJ1051060.1"/>
    </source>
</evidence>
<proteinExistence type="predicted"/>
<protein>
    <submittedName>
        <fullName evidence="2">Uncharacterized protein K02A2.6-like</fullName>
    </submittedName>
</protein>
<evidence type="ECO:0000256" key="1">
    <source>
        <dbReference type="SAM" id="MobiDB-lite"/>
    </source>
</evidence>
<dbReference type="Proteomes" id="UP001178508">
    <property type="component" value="Chromosome 2"/>
</dbReference>